<keyword evidence="3" id="KW-0813">Transport</keyword>
<feature type="transmembrane region" description="Helical" evidence="8">
    <location>
        <begin position="180"/>
        <end position="198"/>
    </location>
</feature>
<feature type="transmembrane region" description="Helical" evidence="8">
    <location>
        <begin position="83"/>
        <end position="102"/>
    </location>
</feature>
<feature type="transmembrane region" description="Helical" evidence="8">
    <location>
        <begin position="108"/>
        <end position="126"/>
    </location>
</feature>
<proteinExistence type="inferred from homology"/>
<reference evidence="9" key="1">
    <citation type="submission" date="2022-10" db="EMBL/GenBank/DDBJ databases">
        <authorList>
            <person name="Yu W.X."/>
        </authorList>
    </citation>
    <scope>NUCLEOTIDE SEQUENCE</scope>
    <source>
        <strain evidence="9">AAT</strain>
    </source>
</reference>
<evidence type="ECO:0000256" key="8">
    <source>
        <dbReference type="RuleBase" id="RU363041"/>
    </source>
</evidence>
<evidence type="ECO:0000256" key="7">
    <source>
        <dbReference type="ARBA" id="ARBA00023136"/>
    </source>
</evidence>
<organism evidence="9 10">
    <name type="scientific">Plebeiibacterium sediminum</name>
    <dbReference type="NCBI Taxonomy" id="2992112"/>
    <lineage>
        <taxon>Bacteria</taxon>
        <taxon>Pseudomonadati</taxon>
        <taxon>Bacteroidota</taxon>
        <taxon>Bacteroidia</taxon>
        <taxon>Marinilabiliales</taxon>
        <taxon>Marinilabiliaceae</taxon>
        <taxon>Plebeiibacterium</taxon>
    </lineage>
</organism>
<dbReference type="EMBL" id="JAPDPJ010000024">
    <property type="protein sequence ID" value="MCW3787116.1"/>
    <property type="molecule type" value="Genomic_DNA"/>
</dbReference>
<evidence type="ECO:0000256" key="4">
    <source>
        <dbReference type="ARBA" id="ARBA00022475"/>
    </source>
</evidence>
<dbReference type="PANTHER" id="PTHR30269">
    <property type="entry name" value="TRANSMEMBRANE PROTEIN YFCA"/>
    <property type="match status" value="1"/>
</dbReference>
<dbReference type="InterPro" id="IPR002781">
    <property type="entry name" value="TM_pro_TauE-like"/>
</dbReference>
<comment type="subcellular location">
    <subcellularLocation>
        <location evidence="1 8">Cell membrane</location>
        <topology evidence="1 8">Multi-pass membrane protein</topology>
    </subcellularLocation>
</comment>
<sequence>MEALLNPLNTDWTTWWLTILCALVAGLSKSGLKGFAMINIPILAHLYGGMASVGILLPFLIFGDTFAVIYYRRSAEWKYIKKLLPWAIIGIVLAVFVGKYVNDDQFRTTIAIAILICLAILVYRDVINGSVDLTKKKWFSSSLGLSGGFATMIGNAAGPIFNLYLMSMRLPKDTFIGTGAYFYLVLNLIKVPIHVVYWKSITMETFQLNLVCLPVLIIGAFIGKRVVKLIPEKAYRIFVMGVITISAIMLFFK</sequence>
<feature type="transmembrane region" description="Helical" evidence="8">
    <location>
        <begin position="12"/>
        <end position="32"/>
    </location>
</feature>
<keyword evidence="5 8" id="KW-0812">Transmembrane</keyword>
<keyword evidence="7 8" id="KW-0472">Membrane</keyword>
<dbReference type="RefSeq" id="WP_301190681.1">
    <property type="nucleotide sequence ID" value="NZ_JAPDPJ010000024.1"/>
</dbReference>
<evidence type="ECO:0000256" key="1">
    <source>
        <dbReference type="ARBA" id="ARBA00004651"/>
    </source>
</evidence>
<comment type="similarity">
    <text evidence="2 8">Belongs to the 4-toluene sulfonate uptake permease (TSUP) (TC 2.A.102) family.</text>
</comment>
<evidence type="ECO:0000256" key="3">
    <source>
        <dbReference type="ARBA" id="ARBA00022448"/>
    </source>
</evidence>
<name>A0AAE3M547_9BACT</name>
<dbReference type="PANTHER" id="PTHR30269:SF37">
    <property type="entry name" value="MEMBRANE TRANSPORTER PROTEIN"/>
    <property type="match status" value="1"/>
</dbReference>
<gene>
    <name evidence="9" type="ORF">OM075_11595</name>
</gene>
<evidence type="ECO:0000313" key="10">
    <source>
        <dbReference type="Proteomes" id="UP001209229"/>
    </source>
</evidence>
<feature type="transmembrane region" description="Helical" evidence="8">
    <location>
        <begin position="138"/>
        <end position="160"/>
    </location>
</feature>
<feature type="transmembrane region" description="Helical" evidence="8">
    <location>
        <begin position="205"/>
        <end position="222"/>
    </location>
</feature>
<keyword evidence="10" id="KW-1185">Reference proteome</keyword>
<dbReference type="GO" id="GO:0005886">
    <property type="term" value="C:plasma membrane"/>
    <property type="evidence" value="ECO:0007669"/>
    <property type="project" value="UniProtKB-SubCell"/>
</dbReference>
<evidence type="ECO:0000313" key="9">
    <source>
        <dbReference type="EMBL" id="MCW3787116.1"/>
    </source>
</evidence>
<evidence type="ECO:0000256" key="2">
    <source>
        <dbReference type="ARBA" id="ARBA00009142"/>
    </source>
</evidence>
<dbReference type="Proteomes" id="UP001209229">
    <property type="component" value="Unassembled WGS sequence"/>
</dbReference>
<keyword evidence="6 8" id="KW-1133">Transmembrane helix</keyword>
<protein>
    <recommendedName>
        <fullName evidence="8">Probable membrane transporter protein</fullName>
    </recommendedName>
</protein>
<feature type="transmembrane region" description="Helical" evidence="8">
    <location>
        <begin position="44"/>
        <end position="71"/>
    </location>
</feature>
<evidence type="ECO:0000256" key="6">
    <source>
        <dbReference type="ARBA" id="ARBA00022989"/>
    </source>
</evidence>
<accession>A0AAE3M547</accession>
<comment type="caution">
    <text evidence="9">The sequence shown here is derived from an EMBL/GenBank/DDBJ whole genome shotgun (WGS) entry which is preliminary data.</text>
</comment>
<feature type="transmembrane region" description="Helical" evidence="8">
    <location>
        <begin position="234"/>
        <end position="252"/>
    </location>
</feature>
<evidence type="ECO:0000256" key="5">
    <source>
        <dbReference type="ARBA" id="ARBA00022692"/>
    </source>
</evidence>
<dbReference type="InterPro" id="IPR052017">
    <property type="entry name" value="TSUP"/>
</dbReference>
<keyword evidence="4 8" id="KW-1003">Cell membrane</keyword>
<dbReference type="Pfam" id="PF01925">
    <property type="entry name" value="TauE"/>
    <property type="match status" value="1"/>
</dbReference>
<dbReference type="AlphaFoldDB" id="A0AAE3M547"/>